<dbReference type="EMBL" id="SPLM01000148">
    <property type="protein sequence ID" value="TMW55317.1"/>
    <property type="molecule type" value="Genomic_DNA"/>
</dbReference>
<gene>
    <name evidence="1" type="ORF">Poli38472_013208</name>
</gene>
<dbReference type="AlphaFoldDB" id="A0A8K1C377"/>
<keyword evidence="2" id="KW-1185">Reference proteome</keyword>
<proteinExistence type="predicted"/>
<evidence type="ECO:0000313" key="2">
    <source>
        <dbReference type="Proteomes" id="UP000794436"/>
    </source>
</evidence>
<name>A0A8K1C377_PYTOL</name>
<reference evidence="1" key="1">
    <citation type="submission" date="2019-03" db="EMBL/GenBank/DDBJ databases">
        <title>Long read genome sequence of the mycoparasitic Pythium oligandrum ATCC 38472 isolated from sugarbeet rhizosphere.</title>
        <authorList>
            <person name="Gaulin E."/>
        </authorList>
    </citation>
    <scope>NUCLEOTIDE SEQUENCE</scope>
    <source>
        <strain evidence="1">ATCC 38472_TT</strain>
    </source>
</reference>
<protein>
    <recommendedName>
        <fullName evidence="3">Glycosyl transferase family 1 domain-containing protein</fullName>
    </recommendedName>
</protein>
<sequence>MSDPVPASTPARARVQPLLLLVLTLAALVAWSIGMEYNVLVASATHSIARFSNYVSPLALDKTRSTDDVYPEELFSKDWVDAVPVKDMTHLSTLHIACARYKESVIPWDITWDGKGPEVLINETDPQAFNKLLQCPDVDIFVPSGVRSFGYCEDAVAYTKFMRGRMLPKWVLEKNFTDPETGRTDISYHEMCPETPVLFLNHYWEGVRDDPKWPATKPTFLMPNIEMYELDATHYNRADVVICKTMVCDKYLRKWLAQEGNPTNTQVIYSRHTSSNLASFARVNLGDDAIASKNFSDPKFVHIVGGSVFKATGKVLECWLSRPDLPLIDIYIAEELYNGAYKKRFDDHIKASRNVKLHPGRVDSVALGKIVAEAAFFICPSIQEGYGHYINQARAAGGLVVTPDVAPMNELITPKSGVLLRADTRSDEEQFLGGKSKLANGLRNVEGFVASFSSGDICKAVDSIVFNLTPEERERRAERARQQYYFDTVYFAEKMQELRVWGRRKTNLRRETARPSFETSN</sequence>
<evidence type="ECO:0008006" key="3">
    <source>
        <dbReference type="Google" id="ProtNLM"/>
    </source>
</evidence>
<dbReference type="SUPFAM" id="SSF53756">
    <property type="entry name" value="UDP-Glycosyltransferase/glycogen phosphorylase"/>
    <property type="match status" value="1"/>
</dbReference>
<accession>A0A8K1C377</accession>
<comment type="caution">
    <text evidence="1">The sequence shown here is derived from an EMBL/GenBank/DDBJ whole genome shotgun (WGS) entry which is preliminary data.</text>
</comment>
<dbReference type="OrthoDB" id="2100592at2759"/>
<organism evidence="1 2">
    <name type="scientific">Pythium oligandrum</name>
    <name type="common">Mycoparasitic fungus</name>
    <dbReference type="NCBI Taxonomy" id="41045"/>
    <lineage>
        <taxon>Eukaryota</taxon>
        <taxon>Sar</taxon>
        <taxon>Stramenopiles</taxon>
        <taxon>Oomycota</taxon>
        <taxon>Peronosporomycetes</taxon>
        <taxon>Pythiales</taxon>
        <taxon>Pythiaceae</taxon>
        <taxon>Pythium</taxon>
    </lineage>
</organism>
<evidence type="ECO:0000313" key="1">
    <source>
        <dbReference type="EMBL" id="TMW55317.1"/>
    </source>
</evidence>
<dbReference type="Proteomes" id="UP000794436">
    <property type="component" value="Unassembled WGS sequence"/>
</dbReference>
<dbReference type="Gene3D" id="3.40.50.2000">
    <property type="entry name" value="Glycogen Phosphorylase B"/>
    <property type="match status" value="1"/>
</dbReference>